<dbReference type="KEGG" id="stha:NCTC11429_03267"/>
<proteinExistence type="predicted"/>
<feature type="domain" description="RNA ligase" evidence="1">
    <location>
        <begin position="40"/>
        <end position="205"/>
    </location>
</feature>
<evidence type="ECO:0000313" key="2">
    <source>
        <dbReference type="EMBL" id="MEZ0453395.1"/>
    </source>
</evidence>
<evidence type="ECO:0000313" key="5">
    <source>
        <dbReference type="Proteomes" id="UP001566204"/>
    </source>
</evidence>
<dbReference type="PANTHER" id="PTHR43883">
    <property type="entry name" value="SLR0207 PROTEIN"/>
    <property type="match status" value="1"/>
</dbReference>
<dbReference type="AlphaFoldDB" id="A0A4U9VI56"/>
<dbReference type="InterPro" id="IPR021122">
    <property type="entry name" value="RNA_ligase_dom_REL/Rnl2"/>
</dbReference>
<dbReference type="Pfam" id="PF09414">
    <property type="entry name" value="RNA_ligase"/>
    <property type="match status" value="1"/>
</dbReference>
<dbReference type="SUPFAM" id="SSF56091">
    <property type="entry name" value="DNA ligase/mRNA capping enzyme, catalytic domain"/>
    <property type="match status" value="1"/>
</dbReference>
<keyword evidence="5" id="KW-1185">Reference proteome</keyword>
<gene>
    <name evidence="2" type="ORF">ABTW24_17520</name>
    <name evidence="3" type="ORF">NCTC11429_03267</name>
</gene>
<dbReference type="STRING" id="1123265.GCA_000686625_01546"/>
<reference evidence="3 4" key="1">
    <citation type="submission" date="2019-05" db="EMBL/GenBank/DDBJ databases">
        <authorList>
            <consortium name="Pathogen Informatics"/>
        </authorList>
    </citation>
    <scope>NUCLEOTIDE SEQUENCE [LARGE SCALE GENOMIC DNA]</scope>
    <source>
        <strain evidence="3 4">NCTC11429</strain>
    </source>
</reference>
<dbReference type="PANTHER" id="PTHR43883:SF1">
    <property type="entry name" value="GLUCONOKINASE"/>
    <property type="match status" value="1"/>
</dbReference>
<evidence type="ECO:0000259" key="1">
    <source>
        <dbReference type="Pfam" id="PF09414"/>
    </source>
</evidence>
<dbReference type="RefSeq" id="WP_028069074.1">
    <property type="nucleotide sequence ID" value="NZ_CP141191.1"/>
</dbReference>
<protein>
    <submittedName>
        <fullName evidence="2 3">RNA ligase</fullName>
    </submittedName>
</protein>
<organism evidence="3 4">
    <name type="scientific">Sphingobacterium thalpophilum</name>
    <dbReference type="NCBI Taxonomy" id="259"/>
    <lineage>
        <taxon>Bacteria</taxon>
        <taxon>Pseudomonadati</taxon>
        <taxon>Bacteroidota</taxon>
        <taxon>Sphingobacteriia</taxon>
        <taxon>Sphingobacteriales</taxon>
        <taxon>Sphingobacteriaceae</taxon>
        <taxon>Sphingobacterium</taxon>
    </lineage>
</organism>
<dbReference type="Proteomes" id="UP001566204">
    <property type="component" value="Unassembled WGS sequence"/>
</dbReference>
<dbReference type="GO" id="GO:0016874">
    <property type="term" value="F:ligase activity"/>
    <property type="evidence" value="ECO:0007669"/>
    <property type="project" value="UniProtKB-KW"/>
</dbReference>
<dbReference type="Proteomes" id="UP000308196">
    <property type="component" value="Chromosome"/>
</dbReference>
<reference evidence="2 5" key="2">
    <citation type="submission" date="2024-06" db="EMBL/GenBank/DDBJ databases">
        <title>Soil Sphingobacterium thalpophilum.</title>
        <authorList>
            <person name="Yang J."/>
            <person name="Li J."/>
        </authorList>
    </citation>
    <scope>NUCLEOTIDE SEQUENCE [LARGE SCALE GENOMIC DNA]</scope>
    <source>
        <strain evidence="2 5">22g91tb</strain>
    </source>
</reference>
<dbReference type="EMBL" id="LR590484">
    <property type="protein sequence ID" value="VTR45767.1"/>
    <property type="molecule type" value="Genomic_DNA"/>
</dbReference>
<name>A0A4U9VI56_9SPHI</name>
<dbReference type="Gene3D" id="3.30.470.30">
    <property type="entry name" value="DNA ligase/mRNA capping enzyme"/>
    <property type="match status" value="1"/>
</dbReference>
<dbReference type="EMBL" id="JBEOQB010000005">
    <property type="protein sequence ID" value="MEZ0453395.1"/>
    <property type="molecule type" value="Genomic_DNA"/>
</dbReference>
<accession>A0A4U9VI56</accession>
<sequence>MESTKYGRTYHFPFSPGTSSDDRFNHQYWTDIQSFPGLLYTEKLDGENNCLSKRGVFARSHAAPTISPWTAALREHWGRLKNDLGDLEFFGENLYAVHSIEYIKLEHYYYVFAARIKDMWLSWDEVQFYAALFDLPTVPVLRVDIVKDLTPIRLQDIIETFAARGSVFGSIDPRTGQYCTREGIVCRNTDGYSVSEFNHNVFKYVRQGHVQTDEHWSKSWKRTKLIWERNSKNGLENNR</sequence>
<dbReference type="InterPro" id="IPR052732">
    <property type="entry name" value="Cell-binding_unc_protein"/>
</dbReference>
<dbReference type="GeneID" id="78463951"/>
<evidence type="ECO:0000313" key="3">
    <source>
        <dbReference type="EMBL" id="VTR45767.1"/>
    </source>
</evidence>
<evidence type="ECO:0000313" key="4">
    <source>
        <dbReference type="Proteomes" id="UP000308196"/>
    </source>
</evidence>
<keyword evidence="3" id="KW-0436">Ligase</keyword>